<feature type="compositionally biased region" description="Basic residues" evidence="1">
    <location>
        <begin position="18"/>
        <end position="33"/>
    </location>
</feature>
<feature type="compositionally biased region" description="Basic and acidic residues" evidence="1">
    <location>
        <begin position="1"/>
        <end position="17"/>
    </location>
</feature>
<dbReference type="InterPro" id="IPR036869">
    <property type="entry name" value="J_dom_sf"/>
</dbReference>
<sequence length="536" mass="59583">MKKAKEVDPQKAEEAAAARRRAKNARKAAKRSAKRAERREFERVQQEEQEEAARAYRAYVAAAEARFNEAKAADNPSSRSNQLRDSANKLYRNLEGVAPVLLQSQLSRTEGLYRDALSTASTPLERCAAAKNLAVLSRRTLTLTRADGPTALQLQADALGHYARALIWGSECQTIAWMDDLFSAASQLVDSVLSWKTSELVRERPFLAAKWPDQGAVLHKLYSCLPLASSSSERSGHLAGLKASLALTLAKHLYGEALRIQEVGRAEQDWRRALDLVLRVQPLFAAAAHNARRAGDSDMEEEAESLVEAADIGEAICRSVQARHAADALLKRVLQDSESLDMEGIRLVADMYQEAVALARGCDLECEARAHRSLGHLYSTVLRMRERGLKHYKHVLDLGVAMMPRVVNDTDWYQEARRAVLQAQQEQAAAEERQAAASRAPFLEQLKEELAAVSKAAVKGSHELLRHIYRVHPPGGGSEPVSLPPESLLGDKIKDTLRRAIIAYHPDKQVTKPRRWQVLAEEITKELTLKYECMKG</sequence>
<dbReference type="Proteomes" id="UP001054857">
    <property type="component" value="Unassembled WGS sequence"/>
</dbReference>
<dbReference type="EMBL" id="BMAR01000036">
    <property type="protein sequence ID" value="GFR50200.1"/>
    <property type="molecule type" value="Genomic_DNA"/>
</dbReference>
<gene>
    <name evidence="2" type="ORF">Agub_g12368</name>
</gene>
<feature type="compositionally biased region" description="Basic and acidic residues" evidence="1">
    <location>
        <begin position="34"/>
        <end position="48"/>
    </location>
</feature>
<name>A0AAD3DY50_9CHLO</name>
<dbReference type="Gene3D" id="1.10.287.110">
    <property type="entry name" value="DnaJ domain"/>
    <property type="match status" value="1"/>
</dbReference>
<evidence type="ECO:0000313" key="3">
    <source>
        <dbReference type="Proteomes" id="UP001054857"/>
    </source>
</evidence>
<dbReference type="AlphaFoldDB" id="A0AAD3DY50"/>
<evidence type="ECO:0000256" key="1">
    <source>
        <dbReference type="SAM" id="MobiDB-lite"/>
    </source>
</evidence>
<keyword evidence="3" id="KW-1185">Reference proteome</keyword>
<feature type="region of interest" description="Disordered" evidence="1">
    <location>
        <begin position="1"/>
        <end position="48"/>
    </location>
</feature>
<reference evidence="2 3" key="1">
    <citation type="journal article" date="2021" name="Sci. Rep.">
        <title>Genome sequencing of the multicellular alga Astrephomene provides insights into convergent evolution of germ-soma differentiation.</title>
        <authorList>
            <person name="Yamashita S."/>
            <person name="Yamamoto K."/>
            <person name="Matsuzaki R."/>
            <person name="Suzuki S."/>
            <person name="Yamaguchi H."/>
            <person name="Hirooka S."/>
            <person name="Minakuchi Y."/>
            <person name="Miyagishima S."/>
            <person name="Kawachi M."/>
            <person name="Toyoda A."/>
            <person name="Nozaki H."/>
        </authorList>
    </citation>
    <scope>NUCLEOTIDE SEQUENCE [LARGE SCALE GENOMIC DNA]</scope>
    <source>
        <strain evidence="2 3">NIES-4017</strain>
    </source>
</reference>
<proteinExistence type="predicted"/>
<protein>
    <recommendedName>
        <fullName evidence="4">J domain-containing protein</fullName>
    </recommendedName>
</protein>
<evidence type="ECO:0000313" key="2">
    <source>
        <dbReference type="EMBL" id="GFR50200.1"/>
    </source>
</evidence>
<evidence type="ECO:0008006" key="4">
    <source>
        <dbReference type="Google" id="ProtNLM"/>
    </source>
</evidence>
<comment type="caution">
    <text evidence="2">The sequence shown here is derived from an EMBL/GenBank/DDBJ whole genome shotgun (WGS) entry which is preliminary data.</text>
</comment>
<organism evidence="2 3">
    <name type="scientific">Astrephomene gubernaculifera</name>
    <dbReference type="NCBI Taxonomy" id="47775"/>
    <lineage>
        <taxon>Eukaryota</taxon>
        <taxon>Viridiplantae</taxon>
        <taxon>Chlorophyta</taxon>
        <taxon>core chlorophytes</taxon>
        <taxon>Chlorophyceae</taxon>
        <taxon>CS clade</taxon>
        <taxon>Chlamydomonadales</taxon>
        <taxon>Astrephomenaceae</taxon>
        <taxon>Astrephomene</taxon>
    </lineage>
</organism>
<accession>A0AAD3DY50</accession>